<proteinExistence type="predicted"/>
<dbReference type="SUPFAM" id="SSF160515">
    <property type="entry name" value="YueI-like"/>
    <property type="match status" value="1"/>
</dbReference>
<reference evidence="2 3" key="1">
    <citation type="journal article" date="2015" name="Genome Biol. Evol.">
        <title>Functionally Structured Genomes in Lactobacillus kunkeei Colonizing the Honey Crop and Food Products of Honeybees and Stingless Bees.</title>
        <authorList>
            <person name="Tamarit D."/>
            <person name="Ellegaard K.M."/>
            <person name="Wikander J."/>
            <person name="Olofsson T."/>
            <person name="Vasquez A."/>
            <person name="Andersson S.G."/>
        </authorList>
    </citation>
    <scope>NUCLEOTIDE SEQUENCE [LARGE SCALE GENOMIC DNA]</scope>
    <source>
        <strain evidence="2 3">LAko</strain>
    </source>
</reference>
<gene>
    <name evidence="2" type="ORF">RZ71_13220</name>
</gene>
<name>A0A0M9DDN1_9LACO</name>
<feature type="region of interest" description="Disordered" evidence="1">
    <location>
        <begin position="1"/>
        <end position="25"/>
    </location>
</feature>
<sequence>MSEDDVSSRLEQSSMGGTPKVNPDEQRRYLGTFRERVSLAIQIKDLSNPNAINALQKEFDNNNSYQLIINGNLDHDVVSPFIRLASQNNIKFVIKTDSFYRTAPDNYGVVYANSQSINVNPVDFEEKYNQQDTTTNSSNDSGDKQTNQSFFGKLKNIFK</sequence>
<organism evidence="2 3">
    <name type="scientific">Apilactobacillus kunkeei</name>
    <dbReference type="NCBI Taxonomy" id="148814"/>
    <lineage>
        <taxon>Bacteria</taxon>
        <taxon>Bacillati</taxon>
        <taxon>Bacillota</taxon>
        <taxon>Bacilli</taxon>
        <taxon>Lactobacillales</taxon>
        <taxon>Lactobacillaceae</taxon>
        <taxon>Apilactobacillus</taxon>
    </lineage>
</organism>
<comment type="caution">
    <text evidence="2">The sequence shown here is derived from an EMBL/GenBank/DDBJ whole genome shotgun (WGS) entry which is preliminary data.</text>
</comment>
<evidence type="ECO:0008006" key="4">
    <source>
        <dbReference type="Google" id="ProtNLM"/>
    </source>
</evidence>
<dbReference type="PIRSF" id="PIRSF034303">
    <property type="entry name" value="DUF1694"/>
    <property type="match status" value="1"/>
</dbReference>
<protein>
    <recommendedName>
        <fullName evidence="4">DUF1694 domain-containing protein</fullName>
    </recommendedName>
</protein>
<dbReference type="EMBL" id="JXCY01000004">
    <property type="protein sequence ID" value="KOY76864.1"/>
    <property type="molecule type" value="Genomic_DNA"/>
</dbReference>
<accession>A0A0M9DDN1</accession>
<dbReference type="AlphaFoldDB" id="A0A0M9DDN1"/>
<dbReference type="InterPro" id="IPR012543">
    <property type="entry name" value="DUF1694"/>
</dbReference>
<dbReference type="Gene3D" id="3.30.1330.30">
    <property type="match status" value="1"/>
</dbReference>
<keyword evidence="3" id="KW-1185">Reference proteome</keyword>
<dbReference type="PATRIC" id="fig|148814.8.peg.517"/>
<dbReference type="Pfam" id="PF07997">
    <property type="entry name" value="DUF1694"/>
    <property type="match status" value="1"/>
</dbReference>
<dbReference type="InterPro" id="IPR029064">
    <property type="entry name" value="Ribosomal_eL30-like_sf"/>
</dbReference>
<evidence type="ECO:0000313" key="2">
    <source>
        <dbReference type="EMBL" id="KOY76864.1"/>
    </source>
</evidence>
<dbReference type="RefSeq" id="WP_053791642.1">
    <property type="nucleotide sequence ID" value="NZ_JXCY01000004.1"/>
</dbReference>
<evidence type="ECO:0000313" key="3">
    <source>
        <dbReference type="Proteomes" id="UP000037778"/>
    </source>
</evidence>
<evidence type="ECO:0000256" key="1">
    <source>
        <dbReference type="SAM" id="MobiDB-lite"/>
    </source>
</evidence>
<dbReference type="Proteomes" id="UP000037778">
    <property type="component" value="Unassembled WGS sequence"/>
</dbReference>